<evidence type="ECO:0000313" key="2">
    <source>
        <dbReference type="EMBL" id="MDX6851057.1"/>
    </source>
</evidence>
<dbReference type="SUPFAM" id="SSF53901">
    <property type="entry name" value="Thiolase-like"/>
    <property type="match status" value="1"/>
</dbReference>
<dbReference type="Proteomes" id="UP001273505">
    <property type="component" value="Unassembled WGS sequence"/>
</dbReference>
<dbReference type="RefSeq" id="WP_302723969.1">
    <property type="nucleotide sequence ID" value="NZ_JAULRU010000731.1"/>
</dbReference>
<name>A0ABU4S3H4_9GAMM</name>
<evidence type="ECO:0000259" key="1">
    <source>
        <dbReference type="Pfam" id="PF13723"/>
    </source>
</evidence>
<reference evidence="2 3" key="1">
    <citation type="submission" date="2023-11" db="EMBL/GenBank/DDBJ databases">
        <title>Gilvimarinus fulvus sp. nov., isolated from the surface of Kelp.</title>
        <authorList>
            <person name="Sun Y.Y."/>
            <person name="Gong Y."/>
            <person name="Du Z.J."/>
        </authorList>
    </citation>
    <scope>NUCLEOTIDE SEQUENCE [LARGE SCALE GENOMIC DNA]</scope>
    <source>
        <strain evidence="2 3">SDUM040013</strain>
    </source>
</reference>
<dbReference type="Gene3D" id="3.40.47.10">
    <property type="match status" value="1"/>
</dbReference>
<dbReference type="Pfam" id="PF13723">
    <property type="entry name" value="Ketoacyl-synt_2"/>
    <property type="match status" value="1"/>
</dbReference>
<evidence type="ECO:0000313" key="3">
    <source>
        <dbReference type="Proteomes" id="UP001273505"/>
    </source>
</evidence>
<gene>
    <name evidence="2" type="ORF">SCD92_16895</name>
</gene>
<dbReference type="InterPro" id="IPR014030">
    <property type="entry name" value="Ketoacyl_synth_N"/>
</dbReference>
<dbReference type="EMBL" id="JAXAFO010000038">
    <property type="protein sequence ID" value="MDX6851057.1"/>
    <property type="molecule type" value="Genomic_DNA"/>
</dbReference>
<dbReference type="InterPro" id="IPR016039">
    <property type="entry name" value="Thiolase-like"/>
</dbReference>
<comment type="caution">
    <text evidence="2">The sequence shown here is derived from an EMBL/GenBank/DDBJ whole genome shotgun (WGS) entry which is preliminary data.</text>
</comment>
<organism evidence="2 3">
    <name type="scientific">Gilvimarinus gilvus</name>
    <dbReference type="NCBI Taxonomy" id="3058038"/>
    <lineage>
        <taxon>Bacteria</taxon>
        <taxon>Pseudomonadati</taxon>
        <taxon>Pseudomonadota</taxon>
        <taxon>Gammaproteobacteria</taxon>
        <taxon>Cellvibrionales</taxon>
        <taxon>Cellvibrionaceae</taxon>
        <taxon>Gilvimarinus</taxon>
    </lineage>
</organism>
<protein>
    <submittedName>
        <fullName evidence="2">Beta-ketoacyl synthase chain length factor</fullName>
    </submittedName>
</protein>
<accession>A0ABU4S3H4</accession>
<feature type="domain" description="Beta-ketoacyl synthase-like N-terminal" evidence="1">
    <location>
        <begin position="29"/>
        <end position="236"/>
    </location>
</feature>
<sequence>MQVWVSQLHAWAPGLSTGADWQGFCADELPLGDDKPAAGGVPAMTRRRLTRWGRQAMEVAEPLAPALTEQTPVIFSSRHGDTARTFKLLRDLASGEPLSPNAFSLSVHNSALGLFTILKDIHTPSLALAAGSDTLAAAWQEACSWLATGREQVLLVHTDEPLADFYQPYRDELDMPAAVGILLHRAPTAGADAVELTMAQAQGPRSRHSMMINFLAGWFGHKARFTHASASHQWCWARVAAHG</sequence>
<proteinExistence type="predicted"/>
<keyword evidence="3" id="KW-1185">Reference proteome</keyword>